<protein>
    <submittedName>
        <fullName evidence="2">Uncharacterized protein</fullName>
    </submittedName>
</protein>
<keyword evidence="3" id="KW-1185">Reference proteome</keyword>
<dbReference type="RefSeq" id="WP_013898492.1">
    <property type="nucleotide sequence ID" value="NC_015676.1"/>
</dbReference>
<dbReference type="KEGG" id="mzh:Mzhil_1201"/>
<dbReference type="HOGENOM" id="CLU_768615_0_0_2"/>
<keyword evidence="1" id="KW-1133">Transmembrane helix</keyword>
<dbReference type="AlphaFoldDB" id="F7XMP0"/>
<dbReference type="EMBL" id="CP002101">
    <property type="protein sequence ID" value="AEH61055.1"/>
    <property type="molecule type" value="Genomic_DNA"/>
</dbReference>
<feature type="transmembrane region" description="Helical" evidence="1">
    <location>
        <begin position="258"/>
        <end position="283"/>
    </location>
</feature>
<dbReference type="GeneID" id="10822835"/>
<evidence type="ECO:0000313" key="2">
    <source>
        <dbReference type="EMBL" id="AEH61055.1"/>
    </source>
</evidence>
<sequence precursor="true">MRVWSIFVIMSILIILIFCQISSGHVPQFADNGYSIDTAIEVDDPLKSWVFYSHLPDSDIAQYYTFEMGEGDRLKLSLTVPRNQDFIPDMILIGPAIEMDGDVPEYIDIPENKGAWLIRGETPEKGSYEPFTPSKYYNVVDIDTVAPSAGKYHVVIYSDKNGGEYAFVIGYLESFTIVEWITVPGYAIGIHLWEGQSIFFILAPLIITLLTGLSIVFNKGKNLSFFAITGITAGLFYIGSAAMNLYQMIIAMMGTDAGFLVIVTLVLIAISVLMGLLLIKISLQDHVGNKERLSMALVSVAGLFTWSGILIGPLIALATVIFPGRQQMN</sequence>
<evidence type="ECO:0000256" key="1">
    <source>
        <dbReference type="SAM" id="Phobius"/>
    </source>
</evidence>
<dbReference type="OrthoDB" id="296807at2157"/>
<name>F7XMP0_METZD</name>
<feature type="transmembrane region" description="Helical" evidence="1">
    <location>
        <begin position="223"/>
        <end position="246"/>
    </location>
</feature>
<keyword evidence="1" id="KW-0812">Transmembrane</keyword>
<feature type="transmembrane region" description="Helical" evidence="1">
    <location>
        <begin position="295"/>
        <end position="322"/>
    </location>
</feature>
<evidence type="ECO:0000313" key="3">
    <source>
        <dbReference type="Proteomes" id="UP000006622"/>
    </source>
</evidence>
<reference evidence="2 3" key="1">
    <citation type="submission" date="2010-07" db="EMBL/GenBank/DDBJ databases">
        <title>The complete genome of Methanosalsum zhilinae DSM 4017.</title>
        <authorList>
            <consortium name="US DOE Joint Genome Institute (JGI-PGF)"/>
            <person name="Lucas S."/>
            <person name="Copeland A."/>
            <person name="Lapidus A."/>
            <person name="Glavina del Rio T."/>
            <person name="Dalin E."/>
            <person name="Tice H."/>
            <person name="Bruce D."/>
            <person name="Goodwin L."/>
            <person name="Pitluck S."/>
            <person name="Kyrpides N."/>
            <person name="Mavromatis K."/>
            <person name="Ovchinnikova G."/>
            <person name="Daligault H."/>
            <person name="Detter J.C."/>
            <person name="Han C."/>
            <person name="Tapia R."/>
            <person name="Larimer F."/>
            <person name="Land M."/>
            <person name="Hauser L."/>
            <person name="Markowitz V."/>
            <person name="Cheng J.-F."/>
            <person name="Hugenholtz P."/>
            <person name="Woyke T."/>
            <person name="Wu D."/>
            <person name="Spring S."/>
            <person name="Schueler E."/>
            <person name="Brambilla E."/>
            <person name="Klenk H.-P."/>
            <person name="Eisen J.A."/>
        </authorList>
    </citation>
    <scope>NUCLEOTIDE SEQUENCE [LARGE SCALE GENOMIC DNA]</scope>
    <source>
        <strain evidence="3">DSM 4017 / NBRC 107636 / OCM 62 / WeN5</strain>
    </source>
</reference>
<dbReference type="Proteomes" id="UP000006622">
    <property type="component" value="Chromosome"/>
</dbReference>
<keyword evidence="1" id="KW-0472">Membrane</keyword>
<feature type="transmembrane region" description="Helical" evidence="1">
    <location>
        <begin position="6"/>
        <end position="26"/>
    </location>
</feature>
<proteinExistence type="predicted"/>
<feature type="transmembrane region" description="Helical" evidence="1">
    <location>
        <begin position="198"/>
        <end position="217"/>
    </location>
</feature>
<gene>
    <name evidence="2" type="ordered locus">Mzhil_1201</name>
</gene>
<dbReference type="STRING" id="679901.Mzhil_1201"/>
<accession>F7XMP0</accession>
<organism evidence="2 3">
    <name type="scientific">Methanosalsum zhilinae (strain DSM 4017 / NBRC 107636 / OCM 62 / WeN5)</name>
    <name type="common">Methanohalophilus zhilinae</name>
    <dbReference type="NCBI Taxonomy" id="679901"/>
    <lineage>
        <taxon>Archaea</taxon>
        <taxon>Methanobacteriati</taxon>
        <taxon>Methanobacteriota</taxon>
        <taxon>Stenosarchaea group</taxon>
        <taxon>Methanomicrobia</taxon>
        <taxon>Methanosarcinales</taxon>
        <taxon>Methanosarcinaceae</taxon>
        <taxon>Methanosalsum</taxon>
    </lineage>
</organism>